<dbReference type="AlphaFoldDB" id="A0A6I9RT62"/>
<dbReference type="PANTHER" id="PTHR33223">
    <property type="entry name" value="CCHC-TYPE DOMAIN-CONTAINING PROTEIN"/>
    <property type="match status" value="1"/>
</dbReference>
<dbReference type="PANTHER" id="PTHR33223:SF10">
    <property type="entry name" value="AMINOTRANSFERASE-LIKE PLANT MOBILE DOMAIN-CONTAINING PROTEIN"/>
    <property type="match status" value="1"/>
</dbReference>
<keyword evidence="1" id="KW-0472">Membrane</keyword>
<dbReference type="RefSeq" id="XP_010931505.1">
    <property type="nucleotide sequence ID" value="XM_010933203.1"/>
</dbReference>
<dbReference type="Proteomes" id="UP000504607">
    <property type="component" value="Chromosome 10"/>
</dbReference>
<accession>A0A6I9RT62</accession>
<organism evidence="3 4">
    <name type="scientific">Elaeis guineensis var. tenera</name>
    <name type="common">Oil palm</name>
    <dbReference type="NCBI Taxonomy" id="51953"/>
    <lineage>
        <taxon>Eukaryota</taxon>
        <taxon>Viridiplantae</taxon>
        <taxon>Streptophyta</taxon>
        <taxon>Embryophyta</taxon>
        <taxon>Tracheophyta</taxon>
        <taxon>Spermatophyta</taxon>
        <taxon>Magnoliopsida</taxon>
        <taxon>Liliopsida</taxon>
        <taxon>Arecaceae</taxon>
        <taxon>Arecoideae</taxon>
        <taxon>Cocoseae</taxon>
        <taxon>Elaeidinae</taxon>
        <taxon>Elaeis</taxon>
    </lineage>
</organism>
<evidence type="ECO:0000256" key="1">
    <source>
        <dbReference type="SAM" id="Phobius"/>
    </source>
</evidence>
<evidence type="ECO:0000313" key="4">
    <source>
        <dbReference type="RefSeq" id="XP_010931505.1"/>
    </source>
</evidence>
<feature type="domain" description="Retrotransposon gag" evidence="2">
    <location>
        <begin position="42"/>
        <end position="127"/>
    </location>
</feature>
<keyword evidence="1" id="KW-1133">Transmembrane helix</keyword>
<keyword evidence="1" id="KW-0812">Transmembrane</keyword>
<feature type="transmembrane region" description="Helical" evidence="1">
    <location>
        <begin position="20"/>
        <end position="42"/>
    </location>
</feature>
<reference evidence="4" key="1">
    <citation type="submission" date="2025-08" db="UniProtKB">
        <authorList>
            <consortium name="RefSeq"/>
        </authorList>
    </citation>
    <scope>IDENTIFICATION</scope>
</reference>
<protein>
    <submittedName>
        <fullName evidence="4">Uncharacterized protein LOC105052403</fullName>
    </submittedName>
</protein>
<proteinExistence type="predicted"/>
<dbReference type="Pfam" id="PF03732">
    <property type="entry name" value="Retrotrans_gag"/>
    <property type="match status" value="1"/>
</dbReference>
<name>A0A6I9RT62_ELAGV</name>
<evidence type="ECO:0000313" key="3">
    <source>
        <dbReference type="Proteomes" id="UP000504607"/>
    </source>
</evidence>
<dbReference type="OrthoDB" id="784947at2759"/>
<dbReference type="InParanoid" id="A0A6I9RT62"/>
<sequence>MPQVEPYNGSTDSIDHLKNYKVLMMIQGMTDALLYVAFLATLRKTVRAWYSGLSSRSISSFDQLNHQFTGHFHTSKKLPCTSASLFSIKQREGESLRDYIAYFNTVTLEVYNLNQDAAMVATAQGLHGSRFTYSLDKTAPKSFFEFLVRAQKYILAEEAVATRCDGEGRGASKKNKIEGGSGQR</sequence>
<dbReference type="InterPro" id="IPR005162">
    <property type="entry name" value="Retrotrans_gag_dom"/>
</dbReference>
<evidence type="ECO:0000259" key="2">
    <source>
        <dbReference type="Pfam" id="PF03732"/>
    </source>
</evidence>
<gene>
    <name evidence="4" type="primary">LOC105052403</name>
</gene>
<keyword evidence="3" id="KW-1185">Reference proteome</keyword>